<dbReference type="PANTHER" id="PTHR24359:SF1">
    <property type="entry name" value="INHIBITOR OF NUCLEAR FACTOR KAPPA-B KINASE EPSILON SUBUNIT HOMOLOG 1-RELATED"/>
    <property type="match status" value="1"/>
</dbReference>
<keyword evidence="4" id="KW-1185">Reference proteome</keyword>
<feature type="region of interest" description="Disordered" evidence="1">
    <location>
        <begin position="509"/>
        <end position="605"/>
    </location>
</feature>
<dbReference type="Proteomes" id="UP000235371">
    <property type="component" value="Unassembled WGS sequence"/>
</dbReference>
<dbReference type="InterPro" id="IPR000719">
    <property type="entry name" value="Prot_kinase_dom"/>
</dbReference>
<dbReference type="Pfam" id="PF00069">
    <property type="entry name" value="Pkinase"/>
    <property type="match status" value="1"/>
</dbReference>
<feature type="region of interest" description="Disordered" evidence="1">
    <location>
        <begin position="820"/>
        <end position="855"/>
    </location>
</feature>
<dbReference type="STRING" id="1095630.A0A2J6T2L5"/>
<reference evidence="3 4" key="1">
    <citation type="submission" date="2016-04" db="EMBL/GenBank/DDBJ databases">
        <title>A degradative enzymes factory behind the ericoid mycorrhizal symbiosis.</title>
        <authorList>
            <consortium name="DOE Joint Genome Institute"/>
            <person name="Martino E."/>
            <person name="Morin E."/>
            <person name="Grelet G."/>
            <person name="Kuo A."/>
            <person name="Kohler A."/>
            <person name="Daghino S."/>
            <person name="Barry K."/>
            <person name="Choi C."/>
            <person name="Cichocki N."/>
            <person name="Clum A."/>
            <person name="Copeland A."/>
            <person name="Hainaut M."/>
            <person name="Haridas S."/>
            <person name="Labutti K."/>
            <person name="Lindquist E."/>
            <person name="Lipzen A."/>
            <person name="Khouja H.-R."/>
            <person name="Murat C."/>
            <person name="Ohm R."/>
            <person name="Olson A."/>
            <person name="Spatafora J."/>
            <person name="Veneault-Fourrey C."/>
            <person name="Henrissat B."/>
            <person name="Grigoriev I."/>
            <person name="Martin F."/>
            <person name="Perotto S."/>
        </authorList>
    </citation>
    <scope>NUCLEOTIDE SEQUENCE [LARGE SCALE GENOMIC DNA]</scope>
    <source>
        <strain evidence="3 4">E</strain>
    </source>
</reference>
<dbReference type="EMBL" id="KZ613847">
    <property type="protein sequence ID" value="PMD57262.1"/>
    <property type="molecule type" value="Genomic_DNA"/>
</dbReference>
<dbReference type="GeneID" id="36583365"/>
<dbReference type="GO" id="GO:0005524">
    <property type="term" value="F:ATP binding"/>
    <property type="evidence" value="ECO:0007669"/>
    <property type="project" value="InterPro"/>
</dbReference>
<dbReference type="SUPFAM" id="SSF56112">
    <property type="entry name" value="Protein kinase-like (PK-like)"/>
    <property type="match status" value="1"/>
</dbReference>
<dbReference type="OrthoDB" id="5986190at2759"/>
<sequence length="1093" mass="122482">MSSRLDSHPAYQEFLDWVRDNSQPGLIDPASDVKPFMLDANVLKTYFKANNHYRLNKLLRIAFPVGDIPIGPEKVADNCAQVFCTLVLIGRPEYIQRFVEYDHLQDSHLPFDDQYPPRHFPKCTTDQDQSEFLRRFCQEQWVVCAPKIDFREHRIFEDGQILPFKFIKRLGGGVSAHLYEIEICPTYNQLNSSNGAQQSSNHRITNTYVLKTYFGEDAERNYLAEVGAFRLLRTKTQSMIGFYGGFRHGDRYNIILEFADKGTLEDYFKKITPPTTGEEIITFWEHLFNLIEALLFVHGGEIVLNSDGSSRPLNGWHQDVKPSNILVTSLGDNTKSPYEWHFKLADLGVSHFKISDLSTEDATDRDSQGTRTYGAPECCRSDETLGKSKLQVTQTVDVWSLGAVFSVAAVWLVEGNQSLKEYCRDRQAAANRFPEVRGTDCFHDGQKVLDTVAIWHERLKKRLRRDDVITEPVLQLIECMLYDEKSRAKATFFWRWSRRILEKAKGNLKEGNVGSDLNTPTKPRPPTSPSISDSTSSTPSRPDLLAENVGQFGDFPRVLSPPALHETDNFDQGEMGGQLGRFESQRKTSAQVTTRYPQSSRQTHRPSVKFQDANNLNFNPNMGPRARSHDVGSAEPMHQVTRSMSGLPTHMENEFDQSSPGQVTAARNVVSMPPGTSGQFVESLYRTQRGETSDSFGTLRHAPESFSHNPYPHSDFSQGRAPSGNYLQGAFEDGSSGNAGPSRPPVWTQENFSQQQHPNVAPINYEAFNGDDHPNMPMSYWNQNKAPPGWVAAAQHPMQQHVESFPENGAASMMDVSRQAMTSTSPTQPSRYPLPETTSPMPESPPAIQQKPKNKPPAVLSVATAISVLAKGKAESLTGYKNLFPRLKQRDHLFIIDDALSMSPLWNDVEAVFGVMAKIVKAADPNGIDLHFTMTEEVYNSKNLFGINSSSKLVGYVQQRRSKIEGTVNITYRLDAILGPYTSQLSNAFSRGMGYVRPLNIYVLTDGVWEPGCDASSAIKNLVDKLIAFGYTKDSKQVGIQFISFGKNEVGLKRLKDLDDNLGQAMDIVDTTASNGNVWKMLLGAIDKTFDES</sequence>
<accession>A0A2J6T2L5</accession>
<name>A0A2J6T2L5_9HELO</name>
<feature type="domain" description="Protein kinase" evidence="2">
    <location>
        <begin position="164"/>
        <end position="501"/>
    </location>
</feature>
<organism evidence="3 4">
    <name type="scientific">Hyaloscypha bicolor E</name>
    <dbReference type="NCBI Taxonomy" id="1095630"/>
    <lineage>
        <taxon>Eukaryota</taxon>
        <taxon>Fungi</taxon>
        <taxon>Dikarya</taxon>
        <taxon>Ascomycota</taxon>
        <taxon>Pezizomycotina</taxon>
        <taxon>Leotiomycetes</taxon>
        <taxon>Helotiales</taxon>
        <taxon>Hyaloscyphaceae</taxon>
        <taxon>Hyaloscypha</taxon>
        <taxon>Hyaloscypha bicolor</taxon>
    </lineage>
</organism>
<evidence type="ECO:0000313" key="4">
    <source>
        <dbReference type="Proteomes" id="UP000235371"/>
    </source>
</evidence>
<dbReference type="PROSITE" id="PS50011">
    <property type="entry name" value="PROTEIN_KINASE_DOM"/>
    <property type="match status" value="1"/>
</dbReference>
<evidence type="ECO:0000313" key="3">
    <source>
        <dbReference type="EMBL" id="PMD57262.1"/>
    </source>
</evidence>
<dbReference type="GO" id="GO:0004674">
    <property type="term" value="F:protein serine/threonine kinase activity"/>
    <property type="evidence" value="ECO:0007669"/>
    <property type="project" value="TreeGrafter"/>
</dbReference>
<dbReference type="SMART" id="SM00220">
    <property type="entry name" value="S_TKc"/>
    <property type="match status" value="1"/>
</dbReference>
<protein>
    <recommendedName>
        <fullName evidence="2">Protein kinase domain-containing protein</fullName>
    </recommendedName>
</protein>
<feature type="compositionally biased region" description="Polar residues" evidence="1">
    <location>
        <begin position="587"/>
        <end position="601"/>
    </location>
</feature>
<feature type="compositionally biased region" description="Polar residues" evidence="1">
    <location>
        <begin position="820"/>
        <end position="830"/>
    </location>
</feature>
<feature type="region of interest" description="Disordered" evidence="1">
    <location>
        <begin position="689"/>
        <end position="751"/>
    </location>
</feature>
<feature type="compositionally biased region" description="Low complexity" evidence="1">
    <location>
        <begin position="529"/>
        <end position="543"/>
    </location>
</feature>
<dbReference type="InterPro" id="IPR011009">
    <property type="entry name" value="Kinase-like_dom_sf"/>
</dbReference>
<dbReference type="RefSeq" id="XP_024734166.1">
    <property type="nucleotide sequence ID" value="XM_024875285.1"/>
</dbReference>
<dbReference type="PANTHER" id="PTHR24359">
    <property type="entry name" value="SERINE/THREONINE-PROTEIN KINASE SBK1"/>
    <property type="match status" value="1"/>
</dbReference>
<proteinExistence type="predicted"/>
<dbReference type="Gene3D" id="1.10.510.10">
    <property type="entry name" value="Transferase(Phosphotransferase) domain 1"/>
    <property type="match status" value="1"/>
</dbReference>
<evidence type="ECO:0000259" key="2">
    <source>
        <dbReference type="PROSITE" id="PS50011"/>
    </source>
</evidence>
<evidence type="ECO:0000256" key="1">
    <source>
        <dbReference type="SAM" id="MobiDB-lite"/>
    </source>
</evidence>
<gene>
    <name evidence="3" type="ORF">K444DRAFT_535390</name>
</gene>
<dbReference type="AlphaFoldDB" id="A0A2J6T2L5"/>
<dbReference type="InParanoid" id="A0A2J6T2L5"/>